<protein>
    <submittedName>
        <fullName evidence="8">Uncharacterized protein</fullName>
    </submittedName>
</protein>
<evidence type="ECO:0000256" key="5">
    <source>
        <dbReference type="ARBA" id="ARBA00023136"/>
    </source>
</evidence>
<proteinExistence type="predicted"/>
<dbReference type="Pfam" id="PF11779">
    <property type="entry name" value="SPT_ssu-like"/>
    <property type="match status" value="1"/>
</dbReference>
<keyword evidence="3" id="KW-0256">Endoplasmic reticulum</keyword>
<keyword evidence="4 7" id="KW-1133">Transmembrane helix</keyword>
<name>A0ABR4CYX5_9HELO</name>
<feature type="transmembrane region" description="Helical" evidence="7">
    <location>
        <begin position="56"/>
        <end position="81"/>
    </location>
</feature>
<evidence type="ECO:0000256" key="2">
    <source>
        <dbReference type="ARBA" id="ARBA00022692"/>
    </source>
</evidence>
<evidence type="ECO:0000256" key="1">
    <source>
        <dbReference type="ARBA" id="ARBA00004477"/>
    </source>
</evidence>
<evidence type="ECO:0000256" key="3">
    <source>
        <dbReference type="ARBA" id="ARBA00022824"/>
    </source>
</evidence>
<comment type="caution">
    <text evidence="8">The sequence shown here is derived from an EMBL/GenBank/DDBJ whole genome shotgun (WGS) entry which is preliminary data.</text>
</comment>
<sequence length="129" mass="14545">MSLELSTPYPSIWSESSSSKSKSTSPIDTIIKKVQLWHYQYEVTFSLYILTPTEKIIMNTIVLSSLSLLIYGIVALTPLFVTQFLSRAISSLFWVYVNDSGNHLVVQQTSSSWVNVTKIGWEELGPHSI</sequence>
<evidence type="ECO:0000313" key="8">
    <source>
        <dbReference type="EMBL" id="KAL2075102.1"/>
    </source>
</evidence>
<feature type="region of interest" description="Disordered" evidence="6">
    <location>
        <begin position="1"/>
        <end position="24"/>
    </location>
</feature>
<dbReference type="EMBL" id="JAZHXI010000001">
    <property type="protein sequence ID" value="KAL2075102.1"/>
    <property type="molecule type" value="Genomic_DNA"/>
</dbReference>
<evidence type="ECO:0000313" key="9">
    <source>
        <dbReference type="Proteomes" id="UP001595075"/>
    </source>
</evidence>
<keyword evidence="9" id="KW-1185">Reference proteome</keyword>
<organism evidence="8 9">
    <name type="scientific">Oculimacula yallundae</name>
    <dbReference type="NCBI Taxonomy" id="86028"/>
    <lineage>
        <taxon>Eukaryota</taxon>
        <taxon>Fungi</taxon>
        <taxon>Dikarya</taxon>
        <taxon>Ascomycota</taxon>
        <taxon>Pezizomycotina</taxon>
        <taxon>Leotiomycetes</taxon>
        <taxon>Helotiales</taxon>
        <taxon>Ploettnerulaceae</taxon>
        <taxon>Oculimacula</taxon>
    </lineage>
</organism>
<gene>
    <name evidence="8" type="ORF">VTL71DRAFT_44</name>
</gene>
<dbReference type="Proteomes" id="UP001595075">
    <property type="component" value="Unassembled WGS sequence"/>
</dbReference>
<keyword evidence="2 7" id="KW-0812">Transmembrane</keyword>
<accession>A0ABR4CYX5</accession>
<reference evidence="8 9" key="1">
    <citation type="journal article" date="2024" name="Commun. Biol.">
        <title>Comparative genomic analysis of thermophilic fungi reveals convergent evolutionary adaptations and gene losses.</title>
        <authorList>
            <person name="Steindorff A.S."/>
            <person name="Aguilar-Pontes M.V."/>
            <person name="Robinson A.J."/>
            <person name="Andreopoulos B."/>
            <person name="LaButti K."/>
            <person name="Kuo A."/>
            <person name="Mondo S."/>
            <person name="Riley R."/>
            <person name="Otillar R."/>
            <person name="Haridas S."/>
            <person name="Lipzen A."/>
            <person name="Grimwood J."/>
            <person name="Schmutz J."/>
            <person name="Clum A."/>
            <person name="Reid I.D."/>
            <person name="Moisan M.C."/>
            <person name="Butler G."/>
            <person name="Nguyen T.T.M."/>
            <person name="Dewar K."/>
            <person name="Conant G."/>
            <person name="Drula E."/>
            <person name="Henrissat B."/>
            <person name="Hansel C."/>
            <person name="Singer S."/>
            <person name="Hutchinson M.I."/>
            <person name="de Vries R.P."/>
            <person name="Natvig D.O."/>
            <person name="Powell A.J."/>
            <person name="Tsang A."/>
            <person name="Grigoriev I.V."/>
        </authorList>
    </citation>
    <scope>NUCLEOTIDE SEQUENCE [LARGE SCALE GENOMIC DNA]</scope>
    <source>
        <strain evidence="8 9">CBS 494.80</strain>
    </source>
</reference>
<evidence type="ECO:0000256" key="6">
    <source>
        <dbReference type="SAM" id="MobiDB-lite"/>
    </source>
</evidence>
<evidence type="ECO:0000256" key="4">
    <source>
        <dbReference type="ARBA" id="ARBA00022989"/>
    </source>
</evidence>
<comment type="subcellular location">
    <subcellularLocation>
        <location evidence="1">Endoplasmic reticulum membrane</location>
        <topology evidence="1">Multi-pass membrane protein</topology>
    </subcellularLocation>
</comment>
<evidence type="ECO:0000256" key="7">
    <source>
        <dbReference type="SAM" id="Phobius"/>
    </source>
</evidence>
<keyword evidence="5 7" id="KW-0472">Membrane</keyword>
<dbReference type="InterPro" id="IPR024512">
    <property type="entry name" value="Ser_palmitoyltrfase_ssu-like"/>
</dbReference>